<accession>A0A1W2CK60</accession>
<gene>
    <name evidence="2" type="ORF">SAMN02746065_112103</name>
</gene>
<dbReference type="Proteomes" id="UP000192418">
    <property type="component" value="Unassembled WGS sequence"/>
</dbReference>
<keyword evidence="3" id="KW-1185">Reference proteome</keyword>
<dbReference type="EMBL" id="FWXY01000012">
    <property type="protein sequence ID" value="SMC85625.1"/>
    <property type="molecule type" value="Genomic_DNA"/>
</dbReference>
<organism evidence="2 3">
    <name type="scientific">Desulfocicer vacuolatum DSM 3385</name>
    <dbReference type="NCBI Taxonomy" id="1121400"/>
    <lineage>
        <taxon>Bacteria</taxon>
        <taxon>Pseudomonadati</taxon>
        <taxon>Thermodesulfobacteriota</taxon>
        <taxon>Desulfobacteria</taxon>
        <taxon>Desulfobacterales</taxon>
        <taxon>Desulfobacteraceae</taxon>
        <taxon>Desulfocicer</taxon>
    </lineage>
</organism>
<feature type="transmembrane region" description="Helical" evidence="1">
    <location>
        <begin position="34"/>
        <end position="62"/>
    </location>
</feature>
<evidence type="ECO:0000256" key="1">
    <source>
        <dbReference type="SAM" id="Phobius"/>
    </source>
</evidence>
<sequence length="173" mass="20919">MLLMQAIYHIVFSSRIFIYRRFRSRNVLCEDVYICIIAYYFIDSILSQAYEIIFQIITFINYRLFVRLWRDFSFCICKIAFLCKCALFFRQNRNHYYFVDSSLSFPFLTKLYVLALHIWDDYSYICHIPPTGGPVFNREYYYISYGIFFAFIVNKTTFVWVSPMTSLRYVIAG</sequence>
<proteinExistence type="predicted"/>
<feature type="transmembrane region" description="Helical" evidence="1">
    <location>
        <begin position="139"/>
        <end position="161"/>
    </location>
</feature>
<keyword evidence="1" id="KW-0812">Transmembrane</keyword>
<protein>
    <submittedName>
        <fullName evidence="2">Uncharacterized protein</fullName>
    </submittedName>
</protein>
<name>A0A1W2CK60_9BACT</name>
<feature type="transmembrane region" description="Helical" evidence="1">
    <location>
        <begin position="68"/>
        <end position="89"/>
    </location>
</feature>
<keyword evidence="1" id="KW-1133">Transmembrane helix</keyword>
<keyword evidence="1" id="KW-0472">Membrane</keyword>
<evidence type="ECO:0000313" key="2">
    <source>
        <dbReference type="EMBL" id="SMC85625.1"/>
    </source>
</evidence>
<dbReference type="AlphaFoldDB" id="A0A1W2CK60"/>
<reference evidence="2 3" key="1">
    <citation type="submission" date="2017-04" db="EMBL/GenBank/DDBJ databases">
        <authorList>
            <person name="Afonso C.L."/>
            <person name="Miller P.J."/>
            <person name="Scott M.A."/>
            <person name="Spackman E."/>
            <person name="Goraichik I."/>
            <person name="Dimitrov K.M."/>
            <person name="Suarez D.L."/>
            <person name="Swayne D.E."/>
        </authorList>
    </citation>
    <scope>NUCLEOTIDE SEQUENCE [LARGE SCALE GENOMIC DNA]</scope>
    <source>
        <strain evidence="2 3">DSM 3385</strain>
    </source>
</reference>
<evidence type="ECO:0000313" key="3">
    <source>
        <dbReference type="Proteomes" id="UP000192418"/>
    </source>
</evidence>
<dbReference type="STRING" id="1121400.SAMN02746065_112103"/>
<feature type="transmembrane region" description="Helical" evidence="1">
    <location>
        <begin position="96"/>
        <end position="119"/>
    </location>
</feature>